<dbReference type="EMBL" id="JAHXZJ010002609">
    <property type="protein sequence ID" value="KAH0540259.1"/>
    <property type="molecule type" value="Genomic_DNA"/>
</dbReference>
<sequence>MTIVWNETCWGRYRPDYTVTAVANAIAAAMRHQLEWLSRRQPQAIGFMSGSYSVTRSPGGNGAGSGAVGSINRSGNAEETESIFDTAGSAKSHHHSMMVDIVSNNSSNNSTSNVNEQLTKPESGCITLENIIIASVKLSIYELWFQNALFILYVAMHSVFYHDIAAVIEIQSSDVWNKIADEEKIKKYGWTIHSVRTNVRENRRNILTRAREKCGYFVNKNLKDESDDSFGDSDDDTCCEDDDENDKDYVNKLYKDENHGLEIFDVVVDKSLWQRITIHIEDEQKNYADVKLRPKVWTHLLACPVTVQFQCRDTRYNQHEEVQWPLQGQFRDTIRREVKQKGMKGTRMKEANDLLLQPGDTQCPLLFSSSVLYQLNKESVEKEFPLYMSNLKTEGT</sequence>
<protein>
    <submittedName>
        <fullName evidence="1">Uncharacterized protein</fullName>
    </submittedName>
</protein>
<comment type="caution">
    <text evidence="1">The sequence shown here is derived from an EMBL/GenBank/DDBJ whole genome shotgun (WGS) entry which is preliminary data.</text>
</comment>
<evidence type="ECO:0000313" key="1">
    <source>
        <dbReference type="EMBL" id="KAH0540259.1"/>
    </source>
</evidence>
<evidence type="ECO:0000313" key="2">
    <source>
        <dbReference type="Proteomes" id="UP000826195"/>
    </source>
</evidence>
<name>A0AAV7I326_COTGL</name>
<accession>A0AAV7I326</accession>
<gene>
    <name evidence="1" type="ORF">KQX54_015148</name>
</gene>
<reference evidence="1 2" key="1">
    <citation type="journal article" date="2021" name="J. Hered.">
        <title>A chromosome-level genome assembly of the parasitoid wasp, Cotesia glomerata (Hymenoptera: Braconidae).</title>
        <authorList>
            <person name="Pinto B.J."/>
            <person name="Weis J.J."/>
            <person name="Gamble T."/>
            <person name="Ode P.J."/>
            <person name="Paul R."/>
            <person name="Zaspel J.M."/>
        </authorList>
    </citation>
    <scope>NUCLEOTIDE SEQUENCE [LARGE SCALE GENOMIC DNA]</scope>
    <source>
        <strain evidence="1">CgM1</strain>
    </source>
</reference>
<organism evidence="1 2">
    <name type="scientific">Cotesia glomerata</name>
    <name type="common">Lepidopteran parasitic wasp</name>
    <name type="synonym">Apanteles glomeratus</name>
    <dbReference type="NCBI Taxonomy" id="32391"/>
    <lineage>
        <taxon>Eukaryota</taxon>
        <taxon>Metazoa</taxon>
        <taxon>Ecdysozoa</taxon>
        <taxon>Arthropoda</taxon>
        <taxon>Hexapoda</taxon>
        <taxon>Insecta</taxon>
        <taxon>Pterygota</taxon>
        <taxon>Neoptera</taxon>
        <taxon>Endopterygota</taxon>
        <taxon>Hymenoptera</taxon>
        <taxon>Apocrita</taxon>
        <taxon>Ichneumonoidea</taxon>
        <taxon>Braconidae</taxon>
        <taxon>Microgastrinae</taxon>
        <taxon>Cotesia</taxon>
    </lineage>
</organism>
<keyword evidence="2" id="KW-1185">Reference proteome</keyword>
<proteinExistence type="predicted"/>
<dbReference type="AlphaFoldDB" id="A0AAV7I326"/>
<dbReference type="Proteomes" id="UP000826195">
    <property type="component" value="Unassembled WGS sequence"/>
</dbReference>